<keyword evidence="1" id="KW-0732">Signal</keyword>
<dbReference type="Proteomes" id="UP000569092">
    <property type="component" value="Unassembled WGS sequence"/>
</dbReference>
<name>A0A7W8J6Y0_9BACT</name>
<proteinExistence type="predicted"/>
<evidence type="ECO:0000256" key="1">
    <source>
        <dbReference type="SAM" id="SignalP"/>
    </source>
</evidence>
<reference evidence="2 3" key="1">
    <citation type="submission" date="2020-08" db="EMBL/GenBank/DDBJ databases">
        <title>Genomic Encyclopedia of Type Strains, Phase IV (KMG-V): Genome sequencing to study the core and pangenomes of soil and plant-associated prokaryotes.</title>
        <authorList>
            <person name="Whitman W."/>
        </authorList>
    </citation>
    <scope>NUCLEOTIDE SEQUENCE [LARGE SCALE GENOMIC DNA]</scope>
    <source>
        <strain evidence="2 3">M8US30</strain>
    </source>
</reference>
<protein>
    <submittedName>
        <fullName evidence="2">Iron complex outermembrane receptor protein</fullName>
    </submittedName>
</protein>
<organism evidence="2 3">
    <name type="scientific">Tunturiibacter lichenicola</name>
    <dbReference type="NCBI Taxonomy" id="2051959"/>
    <lineage>
        <taxon>Bacteria</taxon>
        <taxon>Pseudomonadati</taxon>
        <taxon>Acidobacteriota</taxon>
        <taxon>Terriglobia</taxon>
        <taxon>Terriglobales</taxon>
        <taxon>Acidobacteriaceae</taxon>
        <taxon>Tunturiibacter</taxon>
    </lineage>
</organism>
<keyword evidence="2" id="KW-0675">Receptor</keyword>
<dbReference type="AlphaFoldDB" id="A0A7W8J6Y0"/>
<sequence length="177" mass="19188">MKTATAAICAMTVSLFSLVPAFAQETREQAISAMRKVEAKEMDPTYTTPSPFAMKLTQEALAKHPEVILIAIHATPPGHKNVIVASNFGRIGKIGDEDDMRCINTGKSNLEVDKTGRHFEDELVLQDASGKTIGALGVVFNYKPGDDKLALGKIANEIRDEMKSQLTTKATLFGPIK</sequence>
<comment type="caution">
    <text evidence="2">The sequence shown here is derived from an EMBL/GenBank/DDBJ whole genome shotgun (WGS) entry which is preliminary data.</text>
</comment>
<evidence type="ECO:0000313" key="3">
    <source>
        <dbReference type="Proteomes" id="UP000569092"/>
    </source>
</evidence>
<feature type="chain" id="PRO_5031412350" evidence="1">
    <location>
        <begin position="24"/>
        <end position="177"/>
    </location>
</feature>
<evidence type="ECO:0000313" key="2">
    <source>
        <dbReference type="EMBL" id="MBB5343749.1"/>
    </source>
</evidence>
<feature type="signal peptide" evidence="1">
    <location>
        <begin position="1"/>
        <end position="23"/>
    </location>
</feature>
<dbReference type="EMBL" id="JACHDZ010000002">
    <property type="protein sequence ID" value="MBB5343749.1"/>
    <property type="molecule type" value="Genomic_DNA"/>
</dbReference>
<accession>A0A7W8J6Y0</accession>
<gene>
    <name evidence="2" type="ORF">HDF10_001724</name>
</gene>